<name>A0A1J5PU11_9ZZZZ</name>
<accession>A0A1J5PU11</accession>
<protein>
    <submittedName>
        <fullName evidence="1">Uncharacterized protein</fullName>
    </submittedName>
</protein>
<dbReference type="AlphaFoldDB" id="A0A1J5PU11"/>
<evidence type="ECO:0000313" key="1">
    <source>
        <dbReference type="EMBL" id="OIQ68771.1"/>
    </source>
</evidence>
<sequence length="41" mass="4334">MGAPAGEREGSDSGSNLRFDEAEQIRVEAILVGSVEVCIIK</sequence>
<reference evidence="1" key="1">
    <citation type="submission" date="2016-10" db="EMBL/GenBank/DDBJ databases">
        <title>Sequence of Gallionella enrichment culture.</title>
        <authorList>
            <person name="Poehlein A."/>
            <person name="Muehling M."/>
            <person name="Daniel R."/>
        </authorList>
    </citation>
    <scope>NUCLEOTIDE SEQUENCE</scope>
</reference>
<proteinExistence type="predicted"/>
<organism evidence="1">
    <name type="scientific">mine drainage metagenome</name>
    <dbReference type="NCBI Taxonomy" id="410659"/>
    <lineage>
        <taxon>unclassified sequences</taxon>
        <taxon>metagenomes</taxon>
        <taxon>ecological metagenomes</taxon>
    </lineage>
</organism>
<dbReference type="EMBL" id="MLJW01005116">
    <property type="protein sequence ID" value="OIQ68771.1"/>
    <property type="molecule type" value="Genomic_DNA"/>
</dbReference>
<comment type="caution">
    <text evidence="1">The sequence shown here is derived from an EMBL/GenBank/DDBJ whole genome shotgun (WGS) entry which is preliminary data.</text>
</comment>
<gene>
    <name evidence="1" type="ORF">GALL_496350</name>
</gene>